<dbReference type="PANTHER" id="PTHR15657:SF1">
    <property type="entry name" value="THYROID TRANSCRIPTION FACTOR 1-ASSOCIATED PROTEIN 26"/>
    <property type="match status" value="1"/>
</dbReference>
<evidence type="ECO:0000313" key="2">
    <source>
        <dbReference type="EMBL" id="KAK9399744.1"/>
    </source>
</evidence>
<dbReference type="GO" id="GO:0005634">
    <property type="term" value="C:nucleus"/>
    <property type="evidence" value="ECO:0007669"/>
    <property type="project" value="TreeGrafter"/>
</dbReference>
<dbReference type="PRINTS" id="PR01854">
    <property type="entry name" value="BR22PROTEIN"/>
</dbReference>
<reference evidence="2 3" key="1">
    <citation type="journal article" date="2024" name="Proc. Natl. Acad. Sci. U.S.A.">
        <title>The genetic regulatory architecture and epigenomic basis for age-related changes in rattlesnake venom.</title>
        <authorList>
            <person name="Hogan M.P."/>
            <person name="Holding M.L."/>
            <person name="Nystrom G.S."/>
            <person name="Colston T.J."/>
            <person name="Bartlett D.A."/>
            <person name="Mason A.J."/>
            <person name="Ellsworth S.A."/>
            <person name="Rautsaw R.M."/>
            <person name="Lawrence K.C."/>
            <person name="Strickland J.L."/>
            <person name="He B."/>
            <person name="Fraser P."/>
            <person name="Margres M.J."/>
            <person name="Gilbert D.M."/>
            <person name="Gibbs H.L."/>
            <person name="Parkinson C.L."/>
            <person name="Rokyta D.R."/>
        </authorList>
    </citation>
    <scope>NUCLEOTIDE SEQUENCE [LARGE SCALE GENOMIC DNA]</scope>
    <source>
        <strain evidence="2">DRR0105</strain>
    </source>
</reference>
<dbReference type="PANTHER" id="PTHR15657">
    <property type="entry name" value="THYROID TRANSCRIPTION FACTOR 1-ASSOCIATED PROTEIN 26"/>
    <property type="match status" value="1"/>
</dbReference>
<comment type="caution">
    <text evidence="2">The sequence shown here is derived from an EMBL/GenBank/DDBJ whole genome shotgun (WGS) entry which is preliminary data.</text>
</comment>
<dbReference type="Pfam" id="PF08524">
    <property type="entry name" value="rRNA_processing"/>
    <property type="match status" value="1"/>
</dbReference>
<evidence type="ECO:0000313" key="3">
    <source>
        <dbReference type="Proteomes" id="UP001474421"/>
    </source>
</evidence>
<feature type="region of interest" description="Disordered" evidence="1">
    <location>
        <begin position="117"/>
        <end position="146"/>
    </location>
</feature>
<evidence type="ECO:0000256" key="1">
    <source>
        <dbReference type="SAM" id="MobiDB-lite"/>
    </source>
</evidence>
<name>A0AAW1BCZ1_CROAD</name>
<accession>A0AAW1BCZ1</accession>
<feature type="region of interest" description="Disordered" evidence="1">
    <location>
        <begin position="180"/>
        <end position="201"/>
    </location>
</feature>
<feature type="compositionally biased region" description="Basic and acidic residues" evidence="1">
    <location>
        <begin position="180"/>
        <end position="197"/>
    </location>
</feature>
<organism evidence="2 3">
    <name type="scientific">Crotalus adamanteus</name>
    <name type="common">Eastern diamondback rattlesnake</name>
    <dbReference type="NCBI Taxonomy" id="8729"/>
    <lineage>
        <taxon>Eukaryota</taxon>
        <taxon>Metazoa</taxon>
        <taxon>Chordata</taxon>
        <taxon>Craniata</taxon>
        <taxon>Vertebrata</taxon>
        <taxon>Euteleostomi</taxon>
        <taxon>Lepidosauria</taxon>
        <taxon>Squamata</taxon>
        <taxon>Bifurcata</taxon>
        <taxon>Unidentata</taxon>
        <taxon>Episquamata</taxon>
        <taxon>Toxicofera</taxon>
        <taxon>Serpentes</taxon>
        <taxon>Colubroidea</taxon>
        <taxon>Viperidae</taxon>
        <taxon>Crotalinae</taxon>
        <taxon>Crotalus</taxon>
    </lineage>
</organism>
<dbReference type="EMBL" id="JAOTOJ010000006">
    <property type="protein sequence ID" value="KAK9399744.1"/>
    <property type="molecule type" value="Genomic_DNA"/>
</dbReference>
<dbReference type="AlphaFoldDB" id="A0AAW1BCZ1"/>
<feature type="compositionally biased region" description="Basic and acidic residues" evidence="1">
    <location>
        <begin position="1"/>
        <end position="10"/>
    </location>
</feature>
<proteinExistence type="predicted"/>
<feature type="compositionally biased region" description="Basic residues" evidence="1">
    <location>
        <begin position="128"/>
        <end position="139"/>
    </location>
</feature>
<dbReference type="Proteomes" id="UP001474421">
    <property type="component" value="Unassembled WGS sequence"/>
</dbReference>
<gene>
    <name evidence="2" type="ORF">NXF25_012763</name>
</gene>
<keyword evidence="3" id="KW-1185">Reference proteome</keyword>
<feature type="region of interest" description="Disordered" evidence="1">
    <location>
        <begin position="1"/>
        <end position="41"/>
    </location>
</feature>
<dbReference type="InterPro" id="IPR013730">
    <property type="entry name" value="Fyv7/TAP26"/>
</dbReference>
<sequence>MAPVGKHRDSPSFNKNGGKEKPPAGLIRKQPRRWDRGSLKEGQGFAIWRKQKIQRDYKKLLKKERNGNPQRNVGYTEDYPEHLKHLYLAEEEMLQKQQKPKYKPVVLEEKEMVTSEEWSSDLHFTGGPHRRSGPARRSKYQSMGGLAATLSRSNVIQRKCKAKTSNQKAKEDYEKIKIERDKKKEAAKKRREEREQAQKLYKQKKMETYKILSKRTRKGQPNLNLQMEYLLQKIEQKA</sequence>
<protein>
    <submittedName>
        <fullName evidence="2">Thyroid transcription factor 1-associated protein 26</fullName>
    </submittedName>
</protein>